<comment type="caution">
    <text evidence="1">The sequence shown here is derived from an EMBL/GenBank/DDBJ whole genome shotgun (WGS) entry which is preliminary data.</text>
</comment>
<dbReference type="GO" id="GO:0016747">
    <property type="term" value="F:acyltransferase activity, transferring groups other than amino-acyl groups"/>
    <property type="evidence" value="ECO:0007669"/>
    <property type="project" value="TreeGrafter"/>
</dbReference>
<evidence type="ECO:0000313" key="1">
    <source>
        <dbReference type="EMBL" id="KAB2585880.1"/>
    </source>
</evidence>
<dbReference type="OMA" id="CSLQMAT"/>
<dbReference type="InterPro" id="IPR000801">
    <property type="entry name" value="Esterase-like"/>
</dbReference>
<name>A0A0C2WAK8_RHOER</name>
<dbReference type="SUPFAM" id="SSF53474">
    <property type="entry name" value="alpha/beta-Hydrolases"/>
    <property type="match status" value="1"/>
</dbReference>
<dbReference type="InterPro" id="IPR029058">
    <property type="entry name" value="AB_hydrolase_fold"/>
</dbReference>
<evidence type="ECO:0000313" key="2">
    <source>
        <dbReference type="Proteomes" id="UP000325576"/>
    </source>
</evidence>
<dbReference type="RefSeq" id="WP_020908943.1">
    <property type="nucleotide sequence ID" value="NZ_BHXB01000001.1"/>
</dbReference>
<dbReference type="Gene3D" id="3.40.50.1820">
    <property type="entry name" value="alpha/beta hydrolase"/>
    <property type="match status" value="1"/>
</dbReference>
<proteinExistence type="predicted"/>
<dbReference type="InterPro" id="IPR050583">
    <property type="entry name" value="Mycobacterial_A85_antigen"/>
</dbReference>
<dbReference type="Pfam" id="PF00756">
    <property type="entry name" value="Esterase"/>
    <property type="match status" value="1"/>
</dbReference>
<sequence length="433" mass="46219">MDWLYRISLISGPLPVILTVLGVLGGVWLLGSSVRWYYRRAVPIAGLIALVIMIAVWITVEKVIVPFPDPIEMSIYVWIGIGIYAVLLLGPRIKAGGTIAKAVVSVVATVLVIVTAATQINLVFAAYPTVGIAFGHDDFDRISLSEVPGPTDPVVTGDPTDTVWKAPEGMPIRGRVTTLPVPGTISGFSARDAQVYLPPSYFTNPRPLLPVLVLMAGQPGKPEDWLQGGKLTATMDAFARDHEGLAPVVVIADGTGSQMANPLCTDSSQGKVGTYLAKDLPAAVANAFQIDTNPRAWAIGGLSYGGTCSLQMATNYPDVYPTFLDLSGQLEPSLGDRQRTVDEIFGGDEAAFVKVNPMDLLATRKFPNSGGVFVVGTDDNEFKPGQQKVYEAAKAAGMDARYLELPGGHSFSVWSAGVEQELTWISQRMGLIS</sequence>
<dbReference type="Proteomes" id="UP000325576">
    <property type="component" value="Unassembled WGS sequence"/>
</dbReference>
<dbReference type="AlphaFoldDB" id="A0A0C2WAK8"/>
<dbReference type="PANTHER" id="PTHR48098">
    <property type="entry name" value="ENTEROCHELIN ESTERASE-RELATED"/>
    <property type="match status" value="1"/>
</dbReference>
<gene>
    <name evidence="1" type="ORF">BS297_08130</name>
</gene>
<reference evidence="1 2" key="1">
    <citation type="journal article" date="2017" name="Poromechanics V (2013)">
        <title>Genomic Characterization of the Arsenic-Tolerant Actinobacterium, &lt;i&gt;Rhodococcus erythropolis&lt;/i&gt; S43.</title>
        <authorList>
            <person name="Retamal-Morales G."/>
            <person name="Mehnert M."/>
            <person name="Schwabe R."/>
            <person name="Tischler D."/>
            <person name="Schloemann M."/>
            <person name="Levican G.J."/>
        </authorList>
    </citation>
    <scope>NUCLEOTIDE SEQUENCE [LARGE SCALE GENOMIC DNA]</scope>
    <source>
        <strain evidence="1 2">S43</strain>
    </source>
</reference>
<dbReference type="EMBL" id="MRBO01000270">
    <property type="protein sequence ID" value="KAB2585880.1"/>
    <property type="molecule type" value="Genomic_DNA"/>
</dbReference>
<organism evidence="1 2">
    <name type="scientific">Rhodococcus erythropolis</name>
    <name type="common">Arthrobacter picolinophilus</name>
    <dbReference type="NCBI Taxonomy" id="1833"/>
    <lineage>
        <taxon>Bacteria</taxon>
        <taxon>Bacillati</taxon>
        <taxon>Actinomycetota</taxon>
        <taxon>Actinomycetes</taxon>
        <taxon>Mycobacteriales</taxon>
        <taxon>Nocardiaceae</taxon>
        <taxon>Rhodococcus</taxon>
        <taxon>Rhodococcus erythropolis group</taxon>
    </lineage>
</organism>
<dbReference type="PANTHER" id="PTHR48098:SF1">
    <property type="entry name" value="DIACYLGLYCEROL ACYLTRANSFERASE_MYCOLYLTRANSFERASE AG85A"/>
    <property type="match status" value="1"/>
</dbReference>
<protein>
    <submittedName>
        <fullName evidence="1">Esterase</fullName>
    </submittedName>
</protein>
<accession>A0A0C2WAK8</accession>